<evidence type="ECO:0000313" key="3">
    <source>
        <dbReference type="EMBL" id="EXK26973.1"/>
    </source>
</evidence>
<feature type="region of interest" description="Disordered" evidence="1">
    <location>
        <begin position="254"/>
        <end position="362"/>
    </location>
</feature>
<reference evidence="3" key="2">
    <citation type="submission" date="2012-05" db="EMBL/GenBank/DDBJ databases">
        <title>Annotation of the Genome Sequence of Fusarium oxysporum f. sp. melonis 26406.</title>
        <authorList>
            <consortium name="The Broad Institute Genomics Platform"/>
            <person name="Ma L.-J."/>
            <person name="Corby-Kistler H."/>
            <person name="Broz K."/>
            <person name="Gale L.R."/>
            <person name="Jonkers W."/>
            <person name="O'Donnell K."/>
            <person name="Ploetz R."/>
            <person name="Steinberg C."/>
            <person name="Schwartz D.C."/>
            <person name="VanEtten H."/>
            <person name="Zhou S."/>
            <person name="Young S.K."/>
            <person name="Zeng Q."/>
            <person name="Gargeya S."/>
            <person name="Fitzgerald M."/>
            <person name="Abouelleil A."/>
            <person name="Alvarado L."/>
            <person name="Chapman S.B."/>
            <person name="Gainer-Dewar J."/>
            <person name="Goldberg J."/>
            <person name="Griggs A."/>
            <person name="Gujja S."/>
            <person name="Hansen M."/>
            <person name="Howarth C."/>
            <person name="Imamovic A."/>
            <person name="Ireland A."/>
            <person name="Larimer J."/>
            <person name="McCowan C."/>
            <person name="Murphy C."/>
            <person name="Pearson M."/>
            <person name="Poon T.W."/>
            <person name="Priest M."/>
            <person name="Roberts A."/>
            <person name="Saif S."/>
            <person name="Shea T."/>
            <person name="Sykes S."/>
            <person name="Wortman J."/>
            <person name="Nusbaum C."/>
            <person name="Birren B."/>
        </authorList>
    </citation>
    <scope>NUCLEOTIDE SEQUENCE</scope>
    <source>
        <strain evidence="3">26406</strain>
    </source>
</reference>
<gene>
    <name evidence="3" type="ORF">FOMG_16413</name>
</gene>
<reference evidence="3" key="1">
    <citation type="submission" date="2012-04" db="EMBL/GenBank/DDBJ databases">
        <title>The Genome Sequence of Fusarium oxysporum melonis.</title>
        <authorList>
            <consortium name="The Broad Institute Genome Sequencing Platform"/>
            <person name="Ma L.-J."/>
            <person name="Gale L.R."/>
            <person name="Schwartz D.C."/>
            <person name="Zhou S."/>
            <person name="Corby-Kistler H."/>
            <person name="Young S.K."/>
            <person name="Zeng Q."/>
            <person name="Gargeya S."/>
            <person name="Fitzgerald M."/>
            <person name="Haas B."/>
            <person name="Abouelleil A."/>
            <person name="Alvarado L."/>
            <person name="Arachchi H.M."/>
            <person name="Berlin A."/>
            <person name="Brown A."/>
            <person name="Chapman S.B."/>
            <person name="Chen Z."/>
            <person name="Dunbar C."/>
            <person name="Freedman E."/>
            <person name="Gearin G."/>
            <person name="Goldberg J."/>
            <person name="Griggs A."/>
            <person name="Gujja S."/>
            <person name="Heiman D."/>
            <person name="Howarth C."/>
            <person name="Larson L."/>
            <person name="Lui A."/>
            <person name="MacDonald P.J.P."/>
            <person name="Montmayeur A."/>
            <person name="Murphy C."/>
            <person name="Neiman D."/>
            <person name="Pearson M."/>
            <person name="Priest M."/>
            <person name="Roberts A."/>
            <person name="Saif S."/>
            <person name="Shea T."/>
            <person name="Shenoy N."/>
            <person name="Sisk P."/>
            <person name="Stolte C."/>
            <person name="Sykes S."/>
            <person name="Wortman J."/>
            <person name="Nusbaum C."/>
            <person name="Birren B."/>
        </authorList>
    </citation>
    <scope>NUCLEOTIDE SEQUENCE</scope>
    <source>
        <strain evidence="3">26406</strain>
    </source>
</reference>
<sequence>MHACPSLVPVARAIPFFLDLQLCRLFIMVSTISNAEQQDSLHNFTFPGHQVPLRDERAPSASGESTDNAIWISDDDSSDTEDEDDVEDHDLNGSQSGCTTPTTASVVDHLNSMCTKHSETESDAAVRMGVTAVLPPARLEGVQILLHESQMDLFSDPESNQQALPSTTCTPTGDTTAGADTDSDISSIGPETQACLGASDGELVTKATGATSELDVMTVALSNEESCHRLQNASVTPSELTYSPIAATTEVMAQTPLHDSKVRSSAKRNDATPAARSSSPRLRLLPESRPEQDQDHKSCSPSDTEPDLLEAESGSLPGARISPAFREGLSGHCCRRTSPHTHMTVQDTDSDADTEGSGSEDDLDVQECIHVEEYCPSLPDAPGHDSDSEDDSEELHCRKRRKVPRSPHASARSAPASARSSHQQRSTRRTAQLPRGRQISLRGSKSPASSQTSSDPSEAGTFARFEEWPLSNVSLKRIIEGGKATFQLQFDWTPDQSQLHADRPVSHSKECRGPPKASLSATRSFSGKWTLEEDNKVRTMRRGGCTWVEIQRALPHRSQGSIQVRYSTKLKQGR</sequence>
<dbReference type="OrthoDB" id="5153959at2759"/>
<feature type="compositionally biased region" description="Polar residues" evidence="1">
    <location>
        <begin position="92"/>
        <end position="102"/>
    </location>
</feature>
<feature type="compositionally biased region" description="Low complexity" evidence="1">
    <location>
        <begin position="444"/>
        <end position="457"/>
    </location>
</feature>
<feature type="region of interest" description="Disordered" evidence="1">
    <location>
        <begin position="375"/>
        <end position="459"/>
    </location>
</feature>
<feature type="compositionally biased region" description="Basic and acidic residues" evidence="1">
    <location>
        <begin position="284"/>
        <end position="298"/>
    </location>
</feature>
<dbReference type="PROSITE" id="PS50090">
    <property type="entry name" value="MYB_LIKE"/>
    <property type="match status" value="1"/>
</dbReference>
<dbReference type="HOGENOM" id="CLU_018686_0_0_1"/>
<feature type="domain" description="Myb-like" evidence="2">
    <location>
        <begin position="527"/>
        <end position="570"/>
    </location>
</feature>
<proteinExistence type="predicted"/>
<feature type="compositionally biased region" description="Acidic residues" evidence="1">
    <location>
        <begin position="348"/>
        <end position="362"/>
    </location>
</feature>
<dbReference type="EMBL" id="JH659353">
    <property type="protein sequence ID" value="EXK26973.1"/>
    <property type="molecule type" value="Genomic_DNA"/>
</dbReference>
<feature type="compositionally biased region" description="Basic and acidic residues" evidence="1">
    <location>
        <begin position="500"/>
        <end position="513"/>
    </location>
</feature>
<feature type="region of interest" description="Disordered" evidence="1">
    <location>
        <begin position="155"/>
        <end position="191"/>
    </location>
</feature>
<dbReference type="InterPro" id="IPR001005">
    <property type="entry name" value="SANT/Myb"/>
</dbReference>
<evidence type="ECO:0000259" key="2">
    <source>
        <dbReference type="PROSITE" id="PS50090"/>
    </source>
</evidence>
<organism evidence="3">
    <name type="scientific">Fusarium oxysporum f. sp. melonis 26406</name>
    <dbReference type="NCBI Taxonomy" id="1089452"/>
    <lineage>
        <taxon>Eukaryota</taxon>
        <taxon>Fungi</taxon>
        <taxon>Dikarya</taxon>
        <taxon>Ascomycota</taxon>
        <taxon>Pezizomycotina</taxon>
        <taxon>Sordariomycetes</taxon>
        <taxon>Hypocreomycetidae</taxon>
        <taxon>Hypocreales</taxon>
        <taxon>Nectriaceae</taxon>
        <taxon>Fusarium</taxon>
        <taxon>Fusarium oxysporum species complex</taxon>
    </lineage>
</organism>
<feature type="compositionally biased region" description="Low complexity" evidence="1">
    <location>
        <begin position="273"/>
        <end position="283"/>
    </location>
</feature>
<evidence type="ECO:0000256" key="1">
    <source>
        <dbReference type="SAM" id="MobiDB-lite"/>
    </source>
</evidence>
<name>W9ZFA1_FUSOX</name>
<accession>W9ZFA1</accession>
<dbReference type="VEuPathDB" id="FungiDB:FOMG_16413"/>
<protein>
    <recommendedName>
        <fullName evidence="2">Myb-like domain-containing protein</fullName>
    </recommendedName>
</protein>
<dbReference type="Proteomes" id="UP000030703">
    <property type="component" value="Unassembled WGS sequence"/>
</dbReference>
<dbReference type="AlphaFoldDB" id="W9ZFA1"/>
<feature type="compositionally biased region" description="Acidic residues" evidence="1">
    <location>
        <begin position="73"/>
        <end position="88"/>
    </location>
</feature>
<feature type="compositionally biased region" description="Low complexity" evidence="1">
    <location>
        <begin position="406"/>
        <end position="424"/>
    </location>
</feature>
<feature type="compositionally biased region" description="Basic and acidic residues" evidence="1">
    <location>
        <begin position="258"/>
        <end position="270"/>
    </location>
</feature>
<dbReference type="CDD" id="cd00167">
    <property type="entry name" value="SANT"/>
    <property type="match status" value="1"/>
</dbReference>
<feature type="region of interest" description="Disordered" evidence="1">
    <location>
        <begin position="498"/>
        <end position="523"/>
    </location>
</feature>
<feature type="compositionally biased region" description="Low complexity" evidence="1">
    <location>
        <begin position="165"/>
        <end position="188"/>
    </location>
</feature>
<feature type="region of interest" description="Disordered" evidence="1">
    <location>
        <begin position="46"/>
        <end position="102"/>
    </location>
</feature>